<dbReference type="Proteomes" id="UP001501115">
    <property type="component" value="Unassembled WGS sequence"/>
</dbReference>
<feature type="region of interest" description="Disordered" evidence="1">
    <location>
        <begin position="90"/>
        <end position="130"/>
    </location>
</feature>
<keyword evidence="2" id="KW-0812">Transmembrane</keyword>
<feature type="compositionally biased region" description="Low complexity" evidence="1">
    <location>
        <begin position="90"/>
        <end position="110"/>
    </location>
</feature>
<dbReference type="RefSeq" id="WP_345664691.1">
    <property type="nucleotide sequence ID" value="NZ_BAABET010000010.1"/>
</dbReference>
<name>A0ABP8GSU1_9ACTN</name>
<dbReference type="EMBL" id="BAABET010000010">
    <property type="protein sequence ID" value="GAA4329405.1"/>
    <property type="molecule type" value="Genomic_DNA"/>
</dbReference>
<organism evidence="3 4">
    <name type="scientific">Streptomyces venetus</name>
    <dbReference type="NCBI Taxonomy" id="1701086"/>
    <lineage>
        <taxon>Bacteria</taxon>
        <taxon>Bacillati</taxon>
        <taxon>Actinomycetota</taxon>
        <taxon>Actinomycetes</taxon>
        <taxon>Kitasatosporales</taxon>
        <taxon>Streptomycetaceae</taxon>
        <taxon>Streptomyces</taxon>
    </lineage>
</organism>
<protein>
    <submittedName>
        <fullName evidence="3">Membrane protein</fullName>
    </submittedName>
</protein>
<reference evidence="4" key="1">
    <citation type="journal article" date="2019" name="Int. J. Syst. Evol. Microbiol.">
        <title>The Global Catalogue of Microorganisms (GCM) 10K type strain sequencing project: providing services to taxonomists for standard genome sequencing and annotation.</title>
        <authorList>
            <consortium name="The Broad Institute Genomics Platform"/>
            <consortium name="The Broad Institute Genome Sequencing Center for Infectious Disease"/>
            <person name="Wu L."/>
            <person name="Ma J."/>
        </authorList>
    </citation>
    <scope>NUCLEOTIDE SEQUENCE [LARGE SCALE GENOMIC DNA]</scope>
    <source>
        <strain evidence="4">JCM 31290</strain>
    </source>
</reference>
<gene>
    <name evidence="3" type="ORF">GCM10023086_58520</name>
</gene>
<feature type="region of interest" description="Disordered" evidence="1">
    <location>
        <begin position="290"/>
        <end position="350"/>
    </location>
</feature>
<keyword evidence="4" id="KW-1185">Reference proteome</keyword>
<proteinExistence type="predicted"/>
<comment type="caution">
    <text evidence="3">The sequence shown here is derived from an EMBL/GenBank/DDBJ whole genome shotgun (WGS) entry which is preliminary data.</text>
</comment>
<accession>A0ABP8GSU1</accession>
<evidence type="ECO:0000256" key="1">
    <source>
        <dbReference type="SAM" id="MobiDB-lite"/>
    </source>
</evidence>
<keyword evidence="2" id="KW-0472">Membrane</keyword>
<evidence type="ECO:0000256" key="2">
    <source>
        <dbReference type="SAM" id="Phobius"/>
    </source>
</evidence>
<keyword evidence="2" id="KW-1133">Transmembrane helix</keyword>
<evidence type="ECO:0000313" key="3">
    <source>
        <dbReference type="EMBL" id="GAA4329405.1"/>
    </source>
</evidence>
<sequence length="350" mass="37250">MNSVPQYLFSEDRQEYERLLDEALRSVPHRPELAALGRKLSLEQLRTMALSATSLITAAAATEYQHYVRVREEMRDPAYWSTGDALTASSFASSHSGSRPASAGRPAPAGQDRRFGGAVPGAGQSGRRRIGGGVAAQRWARMSYGRRLLAAVLGLHVRPEVPAGSAMEARKLAPESAEAGRSGAWSYFAVPAAVLSGTVTAIFFLAGIVLMSFSAESDASRSMIAAGWVAGAVCAGTLAVLLVLARRHRPPVGDWSQGEMSEKVALAKEAWREALLERGIMPFLREASADPGGVASDVVAPPEPTSRMPHLGYDRPGFPRPHSGASGPRPSFTSPDYTSPDFGGSEHQPE</sequence>
<feature type="transmembrane region" description="Helical" evidence="2">
    <location>
        <begin position="187"/>
        <end position="213"/>
    </location>
</feature>
<evidence type="ECO:0000313" key="4">
    <source>
        <dbReference type="Proteomes" id="UP001501115"/>
    </source>
</evidence>
<feature type="transmembrane region" description="Helical" evidence="2">
    <location>
        <begin position="225"/>
        <end position="245"/>
    </location>
</feature>